<evidence type="ECO:0000256" key="3">
    <source>
        <dbReference type="ARBA" id="ARBA00022833"/>
    </source>
</evidence>
<evidence type="ECO:0000313" key="7">
    <source>
        <dbReference type="Proteomes" id="UP000237631"/>
    </source>
</evidence>
<keyword evidence="3" id="KW-0862">Zinc</keyword>
<dbReference type="PANTHER" id="PTHR33337:SF31">
    <property type="entry name" value="DUF636 DOMAIN PROTEIN (AFU_ORTHOLOGUE AFUA_2G12650)"/>
    <property type="match status" value="1"/>
</dbReference>
<keyword evidence="2" id="KW-0479">Metal-binding</keyword>
<dbReference type="PROSITE" id="PS51891">
    <property type="entry name" value="CENP_V_GFA"/>
    <property type="match status" value="1"/>
</dbReference>
<dbReference type="PANTHER" id="PTHR33337">
    <property type="entry name" value="GFA DOMAIN-CONTAINING PROTEIN"/>
    <property type="match status" value="1"/>
</dbReference>
<name>A0A2S6CE88_9PEZI</name>
<dbReference type="OrthoDB" id="5422068at2759"/>
<evidence type="ECO:0000313" key="6">
    <source>
        <dbReference type="EMBL" id="PPJ58045.1"/>
    </source>
</evidence>
<dbReference type="GO" id="GO:0046872">
    <property type="term" value="F:metal ion binding"/>
    <property type="evidence" value="ECO:0007669"/>
    <property type="project" value="UniProtKB-KW"/>
</dbReference>
<dbReference type="InterPro" id="IPR006913">
    <property type="entry name" value="CENP-V/GFA"/>
</dbReference>
<comment type="caution">
    <text evidence="6">The sequence shown here is derived from an EMBL/GenBank/DDBJ whole genome shotgun (WGS) entry which is preliminary data.</text>
</comment>
<keyword evidence="7" id="KW-1185">Reference proteome</keyword>
<dbReference type="SUPFAM" id="SSF51316">
    <property type="entry name" value="Mss4-like"/>
    <property type="match status" value="2"/>
</dbReference>
<reference evidence="7" key="1">
    <citation type="journal article" date="2017" name="bioRxiv">
        <title>Conservation of a gene cluster reveals novel cercosporin biosynthetic mechanisms and extends production to the genus Colletotrichum.</title>
        <authorList>
            <person name="de Jonge R."/>
            <person name="Ebert M.K."/>
            <person name="Huitt-Roehl C.R."/>
            <person name="Pal P."/>
            <person name="Suttle J.C."/>
            <person name="Spanner R.E."/>
            <person name="Neubauer J.D."/>
            <person name="Jurick W.M.II."/>
            <person name="Stott K.A."/>
            <person name="Secor G.A."/>
            <person name="Thomma B.P.H.J."/>
            <person name="Van de Peer Y."/>
            <person name="Townsend C.A."/>
            <person name="Bolton M.D."/>
        </authorList>
    </citation>
    <scope>NUCLEOTIDE SEQUENCE [LARGE SCALE GENOMIC DNA]</scope>
    <source>
        <strain evidence="7">CBS538.71</strain>
    </source>
</reference>
<dbReference type="InterPro" id="IPR011057">
    <property type="entry name" value="Mss4-like_sf"/>
</dbReference>
<feature type="domain" description="CENP-V/GFA" evidence="5">
    <location>
        <begin position="37"/>
        <end position="155"/>
    </location>
</feature>
<dbReference type="Proteomes" id="UP000237631">
    <property type="component" value="Unassembled WGS sequence"/>
</dbReference>
<accession>A0A2S6CE88</accession>
<organism evidence="6 7">
    <name type="scientific">Cercospora berteroae</name>
    <dbReference type="NCBI Taxonomy" id="357750"/>
    <lineage>
        <taxon>Eukaryota</taxon>
        <taxon>Fungi</taxon>
        <taxon>Dikarya</taxon>
        <taxon>Ascomycota</taxon>
        <taxon>Pezizomycotina</taxon>
        <taxon>Dothideomycetes</taxon>
        <taxon>Dothideomycetidae</taxon>
        <taxon>Mycosphaerellales</taxon>
        <taxon>Mycosphaerellaceae</taxon>
        <taxon>Cercospora</taxon>
    </lineage>
</organism>
<proteinExistence type="inferred from homology"/>
<dbReference type="EMBL" id="PNEN01000475">
    <property type="protein sequence ID" value="PPJ58045.1"/>
    <property type="molecule type" value="Genomic_DNA"/>
</dbReference>
<keyword evidence="4" id="KW-0456">Lyase</keyword>
<evidence type="ECO:0000256" key="1">
    <source>
        <dbReference type="ARBA" id="ARBA00005495"/>
    </source>
</evidence>
<comment type="similarity">
    <text evidence="1">Belongs to the Gfa family.</text>
</comment>
<gene>
    <name evidence="6" type="ORF">CBER1_03873</name>
</gene>
<evidence type="ECO:0000259" key="5">
    <source>
        <dbReference type="PROSITE" id="PS51891"/>
    </source>
</evidence>
<dbReference type="Pfam" id="PF04828">
    <property type="entry name" value="GFA"/>
    <property type="match status" value="2"/>
</dbReference>
<dbReference type="STRING" id="357750.A0A2S6CE88"/>
<evidence type="ECO:0000256" key="2">
    <source>
        <dbReference type="ARBA" id="ARBA00022723"/>
    </source>
</evidence>
<dbReference type="Gene3D" id="3.90.1590.10">
    <property type="entry name" value="glutathione-dependent formaldehyde- activating enzyme (gfa)"/>
    <property type="match status" value="2"/>
</dbReference>
<dbReference type="AlphaFoldDB" id="A0A2S6CE88"/>
<dbReference type="GO" id="GO:0016846">
    <property type="term" value="F:carbon-sulfur lyase activity"/>
    <property type="evidence" value="ECO:0007669"/>
    <property type="project" value="InterPro"/>
</dbReference>
<protein>
    <recommendedName>
        <fullName evidence="5">CENP-V/GFA domain-containing protein</fullName>
    </recommendedName>
</protein>
<evidence type="ECO:0000256" key="4">
    <source>
        <dbReference type="ARBA" id="ARBA00023239"/>
    </source>
</evidence>
<sequence length="382" mass="42574">MVAAIVAAAWHAPYTCRFRVTAKRVSIGTMVDETHTFKASCICGNISHEISIRKADLPLKGYMCHCDSCRHMTGALCLTVTFLPAYYEPAKSLVEKLKGFQFSKRIIQYHCPTCGCQMMARCVEDAEDPDSKVTWDATTGTLDDIDKHIGWQGHEFLSDTLDGGFADMLLEVHGKKLDRWPGRFGEGKDQLPCGGVEFYVRRPSPGSVIVKEVWPNKSSASDVTESDAPDSIEQYWLHDDHTKFPAGLCGCDSCRLASGVEATFWAFVPYMDINLDKEGELPFKFEVGIEKLKKYTSSPGCHRYFCDTCAATCFYMADDRKFMVDISVGLFAAAEGAKALSWLSWRTSHMGFLEDTIPRAERLSGGIGTALKSWEQHLQSEN</sequence>